<comment type="caution">
    <text evidence="2">The sequence shown here is derived from an EMBL/GenBank/DDBJ whole genome shotgun (WGS) entry which is preliminary data.</text>
</comment>
<evidence type="ECO:0000313" key="2">
    <source>
        <dbReference type="EMBL" id="OBH52506.1"/>
    </source>
</evidence>
<organism evidence="2 3">
    <name type="scientific">Mycobacterium colombiense</name>
    <dbReference type="NCBI Taxonomy" id="339268"/>
    <lineage>
        <taxon>Bacteria</taxon>
        <taxon>Bacillati</taxon>
        <taxon>Actinomycetota</taxon>
        <taxon>Actinomycetes</taxon>
        <taxon>Mycobacteriales</taxon>
        <taxon>Mycobacteriaceae</taxon>
        <taxon>Mycobacterium</taxon>
        <taxon>Mycobacterium avium complex (MAC)</taxon>
    </lineage>
</organism>
<protein>
    <recommendedName>
        <fullName evidence="4">Trypsin</fullName>
    </recommendedName>
</protein>
<name>A0A1A2RKL1_9MYCO</name>
<evidence type="ECO:0008006" key="4">
    <source>
        <dbReference type="Google" id="ProtNLM"/>
    </source>
</evidence>
<dbReference type="SUPFAM" id="SSF50494">
    <property type="entry name" value="Trypsin-like serine proteases"/>
    <property type="match status" value="1"/>
</dbReference>
<reference evidence="2 3" key="1">
    <citation type="submission" date="2016-06" db="EMBL/GenBank/DDBJ databases">
        <authorList>
            <person name="Kjaerup R.B."/>
            <person name="Dalgaard T.S."/>
            <person name="Juul-Madsen H.R."/>
        </authorList>
    </citation>
    <scope>NUCLEOTIDE SEQUENCE [LARGE SCALE GENOMIC DNA]</scope>
    <source>
        <strain evidence="2 3">E2464</strain>
    </source>
</reference>
<dbReference type="RefSeq" id="WP_064954545.1">
    <property type="nucleotide sequence ID" value="NZ_LZJS01000168.1"/>
</dbReference>
<dbReference type="EMBL" id="LZJS01000168">
    <property type="protein sequence ID" value="OBH52506.1"/>
    <property type="molecule type" value="Genomic_DNA"/>
</dbReference>
<evidence type="ECO:0000256" key="1">
    <source>
        <dbReference type="SAM" id="SignalP"/>
    </source>
</evidence>
<keyword evidence="1" id="KW-0732">Signal</keyword>
<dbReference type="Gene3D" id="2.40.10.10">
    <property type="entry name" value="Trypsin-like serine proteases"/>
    <property type="match status" value="2"/>
</dbReference>
<evidence type="ECO:0000313" key="3">
    <source>
        <dbReference type="Proteomes" id="UP000093861"/>
    </source>
</evidence>
<dbReference type="AlphaFoldDB" id="A0A1A2RKL1"/>
<feature type="chain" id="PRO_5008314619" description="Trypsin" evidence="1">
    <location>
        <begin position="31"/>
        <end position="244"/>
    </location>
</feature>
<dbReference type="InterPro" id="IPR043504">
    <property type="entry name" value="Peptidase_S1_PA_chymotrypsin"/>
</dbReference>
<dbReference type="Proteomes" id="UP000093861">
    <property type="component" value="Unassembled WGS sequence"/>
</dbReference>
<proteinExistence type="predicted"/>
<sequence>MEDLGRRWYRLAIASAVTTMLFTAPGEAVADPGATVFPGMEIRQGNTVCMVGLVEPRLRVAMTSGQCDGGQSVVTDRDRKPIGNVVLGRRQVDADSTADTSMLPVEYEVIAIAPEVTPSDVLPTGRHLGSAPGMRAQTGMPVCQLRSATGQRCGSVSSVSNGRFAITDMAADSRDFGGPVYTLTADNNAVIVGLVEGTWRSSPQIESWQAVMAQVYIDSHTYSPQQPPPGLRMIGWRTSGSASP</sequence>
<gene>
    <name evidence="2" type="ORF">A5685_14895</name>
</gene>
<accession>A0A1A2RKL1</accession>
<dbReference type="InterPro" id="IPR009003">
    <property type="entry name" value="Peptidase_S1_PA"/>
</dbReference>
<feature type="signal peptide" evidence="1">
    <location>
        <begin position="1"/>
        <end position="30"/>
    </location>
</feature>